<dbReference type="SUPFAM" id="SSF48317">
    <property type="entry name" value="Acid phosphatase/Vanadium-dependent haloperoxidase"/>
    <property type="match status" value="1"/>
</dbReference>
<sequence>MSEWLEDGLALLLGIAGCLIVEHRFRRRWPALAEAAGVRPGMTALLILLAVVAIDLGEDAIAGTSSGVDRELLLRLHALVPDAFVPYFSLATMTASWYALVPGTVVLTLLMFARRRRSEAVLLAATATAAALSVYLMKSVVDRQRPALWPTEYDWGSSFPSGHTLVATAIAVCLVFCLGRIAPRAQPGVLAIALAWAGLVGLSRLVLGVHWPTDVAAAWCVGAVIALLACGTLRVFELRAAVQRTLRANN</sequence>
<dbReference type="PANTHER" id="PTHR14969:SF13">
    <property type="entry name" value="AT30094P"/>
    <property type="match status" value="1"/>
</dbReference>
<evidence type="ECO:0000313" key="6">
    <source>
        <dbReference type="EMBL" id="TDR45676.1"/>
    </source>
</evidence>
<comment type="caution">
    <text evidence="6">The sequence shown here is derived from an EMBL/GenBank/DDBJ whole genome shotgun (WGS) entry which is preliminary data.</text>
</comment>
<dbReference type="CDD" id="cd03392">
    <property type="entry name" value="PAP2_like_2"/>
    <property type="match status" value="1"/>
</dbReference>
<dbReference type="RefSeq" id="WP_133818044.1">
    <property type="nucleotide sequence ID" value="NZ_SNZH01000004.1"/>
</dbReference>
<keyword evidence="7" id="KW-1185">Reference proteome</keyword>
<dbReference type="EC" id="3.6.1.27" evidence="1"/>
<evidence type="ECO:0000256" key="3">
    <source>
        <dbReference type="ARBA" id="ARBA00047594"/>
    </source>
</evidence>
<feature type="transmembrane region" description="Helical" evidence="4">
    <location>
        <begin position="120"/>
        <end position="141"/>
    </location>
</feature>
<evidence type="ECO:0000256" key="2">
    <source>
        <dbReference type="ARBA" id="ARBA00032707"/>
    </source>
</evidence>
<name>A0A4V3DMR8_9GAMM</name>
<feature type="domain" description="Phosphatidic acid phosphatase type 2/haloperoxidase" evidence="5">
    <location>
        <begin position="120"/>
        <end position="230"/>
    </location>
</feature>
<dbReference type="InterPro" id="IPR000326">
    <property type="entry name" value="PAP2/HPO"/>
</dbReference>
<dbReference type="Proteomes" id="UP000295293">
    <property type="component" value="Unassembled WGS sequence"/>
</dbReference>
<evidence type="ECO:0000256" key="1">
    <source>
        <dbReference type="ARBA" id="ARBA00012374"/>
    </source>
</evidence>
<dbReference type="SMART" id="SM00014">
    <property type="entry name" value="acidPPc"/>
    <property type="match status" value="1"/>
</dbReference>
<accession>A0A4V3DMR8</accession>
<organism evidence="6 7">
    <name type="scientific">Tahibacter aquaticus</name>
    <dbReference type="NCBI Taxonomy" id="520092"/>
    <lineage>
        <taxon>Bacteria</taxon>
        <taxon>Pseudomonadati</taxon>
        <taxon>Pseudomonadota</taxon>
        <taxon>Gammaproteobacteria</taxon>
        <taxon>Lysobacterales</taxon>
        <taxon>Rhodanobacteraceae</taxon>
        <taxon>Tahibacter</taxon>
    </lineage>
</organism>
<feature type="transmembrane region" description="Helical" evidence="4">
    <location>
        <begin position="95"/>
        <end position="113"/>
    </location>
</feature>
<evidence type="ECO:0000259" key="5">
    <source>
        <dbReference type="SMART" id="SM00014"/>
    </source>
</evidence>
<feature type="transmembrane region" description="Helical" evidence="4">
    <location>
        <begin position="43"/>
        <end position="60"/>
    </location>
</feature>
<keyword evidence="4" id="KW-1133">Transmembrane helix</keyword>
<dbReference type="GO" id="GO:0050380">
    <property type="term" value="F:undecaprenyl-diphosphatase activity"/>
    <property type="evidence" value="ECO:0007669"/>
    <property type="project" value="UniProtKB-EC"/>
</dbReference>
<reference evidence="6 7" key="1">
    <citation type="submission" date="2019-03" db="EMBL/GenBank/DDBJ databases">
        <title>Genomic Encyclopedia of Type Strains, Phase IV (KMG-IV): sequencing the most valuable type-strain genomes for metagenomic binning, comparative biology and taxonomic classification.</title>
        <authorList>
            <person name="Goeker M."/>
        </authorList>
    </citation>
    <scope>NUCLEOTIDE SEQUENCE [LARGE SCALE GENOMIC DNA]</scope>
    <source>
        <strain evidence="6 7">DSM 21667</strain>
    </source>
</reference>
<protein>
    <recommendedName>
        <fullName evidence="1">undecaprenyl-diphosphate phosphatase</fullName>
        <ecNumber evidence="1">3.6.1.27</ecNumber>
    </recommendedName>
    <alternativeName>
        <fullName evidence="2">Undecaprenyl pyrophosphate phosphatase</fullName>
    </alternativeName>
</protein>
<dbReference type="Gene3D" id="1.20.144.10">
    <property type="entry name" value="Phosphatidic acid phosphatase type 2/haloperoxidase"/>
    <property type="match status" value="1"/>
</dbReference>
<evidence type="ECO:0000313" key="7">
    <source>
        <dbReference type="Proteomes" id="UP000295293"/>
    </source>
</evidence>
<gene>
    <name evidence="6" type="ORF">DFR29_104104</name>
</gene>
<evidence type="ECO:0000256" key="4">
    <source>
        <dbReference type="SAM" id="Phobius"/>
    </source>
</evidence>
<dbReference type="EMBL" id="SNZH01000004">
    <property type="protein sequence ID" value="TDR45676.1"/>
    <property type="molecule type" value="Genomic_DNA"/>
</dbReference>
<dbReference type="AlphaFoldDB" id="A0A4V3DMR8"/>
<dbReference type="InterPro" id="IPR036938">
    <property type="entry name" value="PAP2/HPO_sf"/>
</dbReference>
<proteinExistence type="predicted"/>
<feature type="transmembrane region" description="Helical" evidence="4">
    <location>
        <begin position="161"/>
        <end position="182"/>
    </location>
</feature>
<dbReference type="Pfam" id="PF01569">
    <property type="entry name" value="PAP2"/>
    <property type="match status" value="1"/>
</dbReference>
<keyword evidence="4" id="KW-0812">Transmembrane</keyword>
<dbReference type="OrthoDB" id="9801622at2"/>
<dbReference type="PANTHER" id="PTHR14969">
    <property type="entry name" value="SPHINGOSINE-1-PHOSPHATE PHOSPHOHYDROLASE"/>
    <property type="match status" value="1"/>
</dbReference>
<feature type="transmembrane region" description="Helical" evidence="4">
    <location>
        <begin position="216"/>
        <end position="236"/>
    </location>
</feature>
<comment type="catalytic activity">
    <reaction evidence="3">
        <text>di-trans,octa-cis-undecaprenyl diphosphate + H2O = di-trans,octa-cis-undecaprenyl phosphate + phosphate + H(+)</text>
        <dbReference type="Rhea" id="RHEA:28094"/>
        <dbReference type="ChEBI" id="CHEBI:15377"/>
        <dbReference type="ChEBI" id="CHEBI:15378"/>
        <dbReference type="ChEBI" id="CHEBI:43474"/>
        <dbReference type="ChEBI" id="CHEBI:58405"/>
        <dbReference type="ChEBI" id="CHEBI:60392"/>
        <dbReference type="EC" id="3.6.1.27"/>
    </reaction>
</comment>
<feature type="transmembrane region" description="Helical" evidence="4">
    <location>
        <begin position="189"/>
        <end position="210"/>
    </location>
</feature>
<keyword evidence="4" id="KW-0472">Membrane</keyword>